<dbReference type="PANTHER" id="PTHR42895">
    <property type="entry name" value="IRON-SULFUR CLUSTER-BINDING PROTEIN-RELATED"/>
    <property type="match status" value="1"/>
</dbReference>
<dbReference type="EMBL" id="CP001098">
    <property type="protein sequence ID" value="ACL70932.1"/>
    <property type="molecule type" value="Genomic_DNA"/>
</dbReference>
<name>B8D0J6_HALOH</name>
<reference evidence="2 3" key="1">
    <citation type="journal article" date="2009" name="PLoS ONE">
        <title>Genome analysis of the anaerobic thermohalophilic bacterium Halothermothrix orenii.</title>
        <authorList>
            <person name="Mavromatis K."/>
            <person name="Ivanova N."/>
            <person name="Anderson I."/>
            <person name="Lykidis A."/>
            <person name="Hooper S.D."/>
            <person name="Sun H."/>
            <person name="Kunin V."/>
            <person name="Lapidus A."/>
            <person name="Hugenholtz P."/>
            <person name="Patel B."/>
            <person name="Kyrpides N.C."/>
        </authorList>
    </citation>
    <scope>NUCLEOTIDE SEQUENCE [LARGE SCALE GENOMIC DNA]</scope>
    <source>
        <strain evidence="3">H 168 / OCM 544 / DSM 9562</strain>
    </source>
</reference>
<dbReference type="Gene3D" id="3.30.70.20">
    <property type="match status" value="1"/>
</dbReference>
<dbReference type="InterPro" id="IPR017896">
    <property type="entry name" value="4Fe4S_Fe-S-bd"/>
</dbReference>
<protein>
    <submittedName>
        <fullName evidence="2">4Fe-4S ferredoxin iron-sulfur binding domain protein</fullName>
    </submittedName>
</protein>
<keyword evidence="3" id="KW-1185">Reference proteome</keyword>
<dbReference type="OrthoDB" id="9795268at2"/>
<feature type="domain" description="4Fe-4S ferredoxin-type" evidence="1">
    <location>
        <begin position="35"/>
        <end position="64"/>
    </location>
</feature>
<accession>B8D0J6</accession>
<dbReference type="Proteomes" id="UP000000719">
    <property type="component" value="Chromosome"/>
</dbReference>
<dbReference type="SUPFAM" id="SSF54862">
    <property type="entry name" value="4Fe-4S ferredoxins"/>
    <property type="match status" value="1"/>
</dbReference>
<dbReference type="STRING" id="373903.Hore_21860"/>
<dbReference type="KEGG" id="hor:Hore_21860"/>
<gene>
    <name evidence="2" type="ordered locus">Hore_21860</name>
</gene>
<dbReference type="AlphaFoldDB" id="B8D0J6"/>
<evidence type="ECO:0000259" key="1">
    <source>
        <dbReference type="PROSITE" id="PS51379"/>
    </source>
</evidence>
<evidence type="ECO:0000313" key="3">
    <source>
        <dbReference type="Proteomes" id="UP000000719"/>
    </source>
</evidence>
<dbReference type="Pfam" id="PF12837">
    <property type="entry name" value="Fer4_6"/>
    <property type="match status" value="1"/>
</dbReference>
<organism evidence="2 3">
    <name type="scientific">Halothermothrix orenii (strain H 168 / OCM 544 / DSM 9562)</name>
    <dbReference type="NCBI Taxonomy" id="373903"/>
    <lineage>
        <taxon>Bacteria</taxon>
        <taxon>Bacillati</taxon>
        <taxon>Bacillota</taxon>
        <taxon>Clostridia</taxon>
        <taxon>Halanaerobiales</taxon>
        <taxon>Halothermotrichaceae</taxon>
        <taxon>Halothermothrix</taxon>
    </lineage>
</organism>
<sequence length="242" mass="26705">MVTRKIVHIDEEKCNGCGLCIPACHEGAIQLVNGKAKLVDDKYCDGLGDCIGECPQGAIKIIEREAREYDKEAVQERLNNLESSNMKVKGGCPGASMRDLSQSDNNNSSITSNDIELKIKSQLKNWPVQLMLVPDKAPYFNNADLLVTADCVPFAYPNFHLDLLKNRTAVIGCPKLDNTGYYVEKLTSIIKENDINSVTVAVMEVPCCNGLIQAVQKAVQDSGKKLDFEQVIITIDGNKRQR</sequence>
<dbReference type="HOGENOM" id="CLU_074768_0_0_9"/>
<dbReference type="PANTHER" id="PTHR42895:SF1">
    <property type="entry name" value="IRON-SULFUR CLUSTER PROTEIN"/>
    <property type="match status" value="1"/>
</dbReference>
<evidence type="ECO:0000313" key="2">
    <source>
        <dbReference type="EMBL" id="ACL70932.1"/>
    </source>
</evidence>
<proteinExistence type="predicted"/>
<dbReference type="RefSeq" id="WP_015923901.1">
    <property type="nucleotide sequence ID" value="NC_011899.1"/>
</dbReference>
<dbReference type="InterPro" id="IPR052911">
    <property type="entry name" value="Corrinoid_activation_enz"/>
</dbReference>
<feature type="domain" description="4Fe-4S ferredoxin-type" evidence="1">
    <location>
        <begin position="5"/>
        <end position="34"/>
    </location>
</feature>
<dbReference type="eggNOG" id="COG1145">
    <property type="taxonomic scope" value="Bacteria"/>
</dbReference>
<dbReference type="PROSITE" id="PS51379">
    <property type="entry name" value="4FE4S_FER_2"/>
    <property type="match status" value="2"/>
</dbReference>